<dbReference type="InterPro" id="IPR020449">
    <property type="entry name" value="Tscrpt_reg_AraC-type_HTH"/>
</dbReference>
<evidence type="ECO:0000313" key="6">
    <source>
        <dbReference type="Proteomes" id="UP000246744"/>
    </source>
</evidence>
<dbReference type="InterPro" id="IPR018060">
    <property type="entry name" value="HTH_AraC"/>
</dbReference>
<dbReference type="AlphaFoldDB" id="A0A317Q960"/>
<accession>A0A317Q960</accession>
<dbReference type="EMBL" id="QGTS01000001">
    <property type="protein sequence ID" value="PWW12486.1"/>
    <property type="molecule type" value="Genomic_DNA"/>
</dbReference>
<protein>
    <submittedName>
        <fullName evidence="5">AraC family multidrug resistance transcriptional activator</fullName>
    </submittedName>
</protein>
<feature type="domain" description="HTH araC/xylS-type" evidence="4">
    <location>
        <begin position="8"/>
        <end position="106"/>
    </location>
</feature>
<comment type="caution">
    <text evidence="5">The sequence shown here is derived from an EMBL/GenBank/DDBJ whole genome shotgun (WGS) entry which is preliminary data.</text>
</comment>
<dbReference type="Gene3D" id="1.10.10.60">
    <property type="entry name" value="Homeodomain-like"/>
    <property type="match status" value="2"/>
</dbReference>
<keyword evidence="2" id="KW-0238">DNA-binding</keyword>
<organism evidence="5 6">
    <name type="scientific">Mangrovibacter plantisponsor</name>
    <dbReference type="NCBI Taxonomy" id="451513"/>
    <lineage>
        <taxon>Bacteria</taxon>
        <taxon>Pseudomonadati</taxon>
        <taxon>Pseudomonadota</taxon>
        <taxon>Gammaproteobacteria</taxon>
        <taxon>Enterobacterales</taxon>
        <taxon>Enterobacteriaceae</taxon>
        <taxon>Mangrovibacter</taxon>
    </lineage>
</organism>
<reference evidence="5 6" key="1">
    <citation type="submission" date="2018-05" db="EMBL/GenBank/DDBJ databases">
        <title>Genomic Encyclopedia of Type Strains, Phase IV (KMG-IV): sequencing the most valuable type-strain genomes for metagenomic binning, comparative biology and taxonomic classification.</title>
        <authorList>
            <person name="Goeker M."/>
        </authorList>
    </citation>
    <scope>NUCLEOTIDE SEQUENCE [LARGE SCALE GENOMIC DNA]</scope>
    <source>
        <strain evidence="5 6">DSM 19579</strain>
    </source>
</reference>
<dbReference type="InterPro" id="IPR050959">
    <property type="entry name" value="MarA-like"/>
</dbReference>
<evidence type="ECO:0000313" key="5">
    <source>
        <dbReference type="EMBL" id="PWW12486.1"/>
    </source>
</evidence>
<dbReference type="Pfam" id="PF12833">
    <property type="entry name" value="HTH_18"/>
    <property type="match status" value="1"/>
</dbReference>
<dbReference type="GO" id="GO:0003700">
    <property type="term" value="F:DNA-binding transcription factor activity"/>
    <property type="evidence" value="ECO:0007669"/>
    <property type="project" value="InterPro"/>
</dbReference>
<gene>
    <name evidence="5" type="ORF">DES37_10149</name>
</gene>
<dbReference type="RefSeq" id="WP_110024435.1">
    <property type="nucleotide sequence ID" value="NZ_QGTS01000001.1"/>
</dbReference>
<keyword evidence="6" id="KW-1185">Reference proteome</keyword>
<keyword evidence="3" id="KW-0804">Transcription</keyword>
<evidence type="ECO:0000256" key="3">
    <source>
        <dbReference type="ARBA" id="ARBA00023163"/>
    </source>
</evidence>
<sequence>MNEVLFCSELKMWIEDNITERLLLDDVAIKSGYSKWHLQRVFKKNTGISLGLFIKRRKLKFAYNDIMVKEETITDIALKYGFDSLQSFSRAFTRHYRFPPSMIRKKRIENK</sequence>
<dbReference type="InterPro" id="IPR009057">
    <property type="entry name" value="Homeodomain-like_sf"/>
</dbReference>
<dbReference type="SUPFAM" id="SSF46689">
    <property type="entry name" value="Homeodomain-like"/>
    <property type="match status" value="2"/>
</dbReference>
<evidence type="ECO:0000259" key="4">
    <source>
        <dbReference type="PROSITE" id="PS01124"/>
    </source>
</evidence>
<dbReference type="PROSITE" id="PS01124">
    <property type="entry name" value="HTH_ARAC_FAMILY_2"/>
    <property type="match status" value="1"/>
</dbReference>
<proteinExistence type="predicted"/>
<dbReference type="PANTHER" id="PTHR47504">
    <property type="entry name" value="RIGHT ORIGIN-BINDING PROTEIN"/>
    <property type="match status" value="1"/>
</dbReference>
<dbReference type="OrthoDB" id="282744at2"/>
<dbReference type="PANTHER" id="PTHR47504:SF2">
    <property type="entry name" value="REGULATORY PROTEIN SOXS"/>
    <property type="match status" value="1"/>
</dbReference>
<dbReference type="SMART" id="SM00342">
    <property type="entry name" value="HTH_ARAC"/>
    <property type="match status" value="1"/>
</dbReference>
<evidence type="ECO:0000256" key="1">
    <source>
        <dbReference type="ARBA" id="ARBA00023015"/>
    </source>
</evidence>
<evidence type="ECO:0000256" key="2">
    <source>
        <dbReference type="ARBA" id="ARBA00023125"/>
    </source>
</evidence>
<keyword evidence="1" id="KW-0805">Transcription regulation</keyword>
<dbReference type="GO" id="GO:0043565">
    <property type="term" value="F:sequence-specific DNA binding"/>
    <property type="evidence" value="ECO:0007669"/>
    <property type="project" value="InterPro"/>
</dbReference>
<name>A0A317Q960_9ENTR</name>
<dbReference type="Proteomes" id="UP000246744">
    <property type="component" value="Unassembled WGS sequence"/>
</dbReference>
<dbReference type="PRINTS" id="PR00032">
    <property type="entry name" value="HTHARAC"/>
</dbReference>